<proteinExistence type="predicted"/>
<accession>A0A6A5WMX6</accession>
<evidence type="ECO:0000313" key="2">
    <source>
        <dbReference type="EMBL" id="KAF2002109.1"/>
    </source>
</evidence>
<sequence>MILSAAFIVFAGVAAVISASPSVSRRDEPNNISSPNLGYNELYRLQNQFYERFKYPNNVVEAHSINSSVFAENVQGRVSDTRNFQGRELNTEYIFGLFIPSDSVSIIGRPGDFEILQFAANQNIASASTRVNFTFPSFGGIHMPIVIDTWFTYNDKKEISQYDVVFRWFGYLLQNLLTSLDPDPVVGIKKATMALATSICTSEQTYCNGTNSQFGSQNECMTFLTQDIRLGQSFELGMNTLLCRSVHEVMIKYRPDVHCSHVGRDGGGMCDDSISYLEKANEAYYENSPWIPTVS</sequence>
<dbReference type="AlphaFoldDB" id="A0A6A5WMX6"/>
<keyword evidence="1" id="KW-0732">Signal</keyword>
<dbReference type="EMBL" id="ML977579">
    <property type="protein sequence ID" value="KAF2002109.1"/>
    <property type="molecule type" value="Genomic_DNA"/>
</dbReference>
<gene>
    <name evidence="2" type="ORF">P154DRAFT_574423</name>
</gene>
<protein>
    <submittedName>
        <fullName evidence="2">Uncharacterized protein</fullName>
    </submittedName>
</protein>
<evidence type="ECO:0000313" key="3">
    <source>
        <dbReference type="Proteomes" id="UP000799779"/>
    </source>
</evidence>
<reference evidence="2" key="1">
    <citation type="journal article" date="2020" name="Stud. Mycol.">
        <title>101 Dothideomycetes genomes: a test case for predicting lifestyles and emergence of pathogens.</title>
        <authorList>
            <person name="Haridas S."/>
            <person name="Albert R."/>
            <person name="Binder M."/>
            <person name="Bloem J."/>
            <person name="Labutti K."/>
            <person name="Salamov A."/>
            <person name="Andreopoulos B."/>
            <person name="Baker S."/>
            <person name="Barry K."/>
            <person name="Bills G."/>
            <person name="Bluhm B."/>
            <person name="Cannon C."/>
            <person name="Castanera R."/>
            <person name="Culley D."/>
            <person name="Daum C."/>
            <person name="Ezra D."/>
            <person name="Gonzalez J."/>
            <person name="Henrissat B."/>
            <person name="Kuo A."/>
            <person name="Liang C."/>
            <person name="Lipzen A."/>
            <person name="Lutzoni F."/>
            <person name="Magnuson J."/>
            <person name="Mondo S."/>
            <person name="Nolan M."/>
            <person name="Ohm R."/>
            <person name="Pangilinan J."/>
            <person name="Park H.-J."/>
            <person name="Ramirez L."/>
            <person name="Alfaro M."/>
            <person name="Sun H."/>
            <person name="Tritt A."/>
            <person name="Yoshinaga Y."/>
            <person name="Zwiers L.-H."/>
            <person name="Turgeon B."/>
            <person name="Goodwin S."/>
            <person name="Spatafora J."/>
            <person name="Crous P."/>
            <person name="Grigoriev I."/>
        </authorList>
    </citation>
    <scope>NUCLEOTIDE SEQUENCE</scope>
    <source>
        <strain evidence="2">CBS 123094</strain>
    </source>
</reference>
<feature type="signal peptide" evidence="1">
    <location>
        <begin position="1"/>
        <end position="19"/>
    </location>
</feature>
<dbReference type="OrthoDB" id="10010954at2759"/>
<keyword evidence="3" id="KW-1185">Reference proteome</keyword>
<feature type="chain" id="PRO_5025329427" evidence="1">
    <location>
        <begin position="20"/>
        <end position="295"/>
    </location>
</feature>
<evidence type="ECO:0000256" key="1">
    <source>
        <dbReference type="SAM" id="SignalP"/>
    </source>
</evidence>
<dbReference type="Proteomes" id="UP000799779">
    <property type="component" value="Unassembled WGS sequence"/>
</dbReference>
<name>A0A6A5WMX6_9PLEO</name>
<organism evidence="2 3">
    <name type="scientific">Amniculicola lignicola CBS 123094</name>
    <dbReference type="NCBI Taxonomy" id="1392246"/>
    <lineage>
        <taxon>Eukaryota</taxon>
        <taxon>Fungi</taxon>
        <taxon>Dikarya</taxon>
        <taxon>Ascomycota</taxon>
        <taxon>Pezizomycotina</taxon>
        <taxon>Dothideomycetes</taxon>
        <taxon>Pleosporomycetidae</taxon>
        <taxon>Pleosporales</taxon>
        <taxon>Amniculicolaceae</taxon>
        <taxon>Amniculicola</taxon>
    </lineage>
</organism>